<gene>
    <name evidence="1" type="ORF">ACG00Y_04280</name>
</gene>
<evidence type="ECO:0000313" key="2">
    <source>
        <dbReference type="Proteomes" id="UP001606210"/>
    </source>
</evidence>
<dbReference type="Proteomes" id="UP001606210">
    <property type="component" value="Unassembled WGS sequence"/>
</dbReference>
<organism evidence="1 2">
    <name type="scientific">Pelomonas parva</name>
    <dbReference type="NCBI Taxonomy" id="3299032"/>
    <lineage>
        <taxon>Bacteria</taxon>
        <taxon>Pseudomonadati</taxon>
        <taxon>Pseudomonadota</taxon>
        <taxon>Betaproteobacteria</taxon>
        <taxon>Burkholderiales</taxon>
        <taxon>Sphaerotilaceae</taxon>
        <taxon>Roseateles</taxon>
    </lineage>
</organism>
<evidence type="ECO:0008006" key="3">
    <source>
        <dbReference type="Google" id="ProtNLM"/>
    </source>
</evidence>
<keyword evidence="2" id="KW-1185">Reference proteome</keyword>
<accession>A0ABW7F1E6</accession>
<dbReference type="EMBL" id="JBIGHV010000002">
    <property type="protein sequence ID" value="MFG6429113.1"/>
    <property type="molecule type" value="Genomic_DNA"/>
</dbReference>
<sequence>MQWREWRTSTTHTLAAQISRWLEIVQSGGEQARYLSSCDMHEEWVRLLLRSGTNGVQGPCMTVATVQIEPEAQRAGLFKDLLAHLWKVNPWPMLVVEDVTNPSLQAFLERIGAQVLSERYATTYAVPSDSIYRFSARHLLPYSAYRRTLQGGAQIER</sequence>
<proteinExistence type="predicted"/>
<protein>
    <recommendedName>
        <fullName evidence="3">N-acetyltransferase</fullName>
    </recommendedName>
</protein>
<comment type="caution">
    <text evidence="1">The sequence shown here is derived from an EMBL/GenBank/DDBJ whole genome shotgun (WGS) entry which is preliminary data.</text>
</comment>
<name>A0ABW7F1E6_9BURK</name>
<reference evidence="1 2" key="1">
    <citation type="submission" date="2024-08" db="EMBL/GenBank/DDBJ databases">
        <authorList>
            <person name="Lu H."/>
        </authorList>
    </citation>
    <scope>NUCLEOTIDE SEQUENCE [LARGE SCALE GENOMIC DNA]</scope>
    <source>
        <strain evidence="1 2">LYH14W</strain>
    </source>
</reference>
<dbReference type="RefSeq" id="WP_394476308.1">
    <property type="nucleotide sequence ID" value="NZ_JBIGHV010000002.1"/>
</dbReference>
<evidence type="ECO:0000313" key="1">
    <source>
        <dbReference type="EMBL" id="MFG6429113.1"/>
    </source>
</evidence>